<dbReference type="GeneID" id="57098498"/>
<evidence type="ECO:0000313" key="2">
    <source>
        <dbReference type="EMBL" id="PHJ98252.1"/>
    </source>
</evidence>
<organism evidence="2 3">
    <name type="scientific">Nostoc linckia z8</name>
    <dbReference type="NCBI Taxonomy" id="1628746"/>
    <lineage>
        <taxon>Bacteria</taxon>
        <taxon>Bacillati</taxon>
        <taxon>Cyanobacteriota</taxon>
        <taxon>Cyanophyceae</taxon>
        <taxon>Nostocales</taxon>
        <taxon>Nostocaceae</taxon>
        <taxon>Nostoc</taxon>
    </lineage>
</organism>
<gene>
    <name evidence="2" type="ORF">VF08_27270</name>
</gene>
<reference evidence="2 3" key="1">
    <citation type="submission" date="2015-02" db="EMBL/GenBank/DDBJ databases">
        <title>Nostoc linckia genome annotation.</title>
        <authorList>
            <person name="Zhou Z."/>
        </authorList>
    </citation>
    <scope>NUCLEOTIDE SEQUENCE [LARGE SCALE GENOMIC DNA]</scope>
    <source>
        <strain evidence="3">z8</strain>
    </source>
</reference>
<feature type="region of interest" description="Disordered" evidence="1">
    <location>
        <begin position="44"/>
        <end position="63"/>
    </location>
</feature>
<sequence>MLKTILLLSLISGLDGFTKPSLDLNQKFSQQVDNTKLPNTSKQIIAQRKAPINSPKNTSTTKETYPTLEVDGFLFQFKGCKSTEPRVTRCDLVVKNTTRERRGLSIGSRTRIIDDLGNELDASSFTLGSNQNNWPQAVNDLPANTSLKANIIFRGDIGSNIILLDIRANNSQIEFRQK</sequence>
<proteinExistence type="predicted"/>
<accession>A0A9Q5Z7X0</accession>
<evidence type="ECO:0000313" key="3">
    <source>
        <dbReference type="Proteomes" id="UP000222310"/>
    </source>
</evidence>
<evidence type="ECO:0000256" key="1">
    <source>
        <dbReference type="SAM" id="MobiDB-lite"/>
    </source>
</evidence>
<dbReference type="RefSeq" id="WP_099071284.1">
    <property type="nucleotide sequence ID" value="NZ_LAHD01000102.1"/>
</dbReference>
<feature type="compositionally biased region" description="Polar residues" evidence="1">
    <location>
        <begin position="54"/>
        <end position="63"/>
    </location>
</feature>
<dbReference type="EMBL" id="LAHD01000102">
    <property type="protein sequence ID" value="PHJ98252.1"/>
    <property type="molecule type" value="Genomic_DNA"/>
</dbReference>
<comment type="caution">
    <text evidence="2">The sequence shown here is derived from an EMBL/GenBank/DDBJ whole genome shotgun (WGS) entry which is preliminary data.</text>
</comment>
<dbReference type="AlphaFoldDB" id="A0A9Q5Z7X0"/>
<name>A0A9Q5Z7X0_NOSLI</name>
<dbReference type="Proteomes" id="UP000222310">
    <property type="component" value="Unassembled WGS sequence"/>
</dbReference>
<protein>
    <submittedName>
        <fullName evidence="2">Uncharacterized protein</fullName>
    </submittedName>
</protein>